<evidence type="ECO:0000256" key="1">
    <source>
        <dbReference type="ARBA" id="ARBA00022630"/>
    </source>
</evidence>
<dbReference type="Gene3D" id="3.30.43.10">
    <property type="entry name" value="Uridine Diphospho-n-acetylenolpyruvylglucosamine Reductase, domain 2"/>
    <property type="match status" value="1"/>
</dbReference>
<dbReference type="InterPro" id="IPR016171">
    <property type="entry name" value="Vanillyl_alc_oxidase_C-sub2"/>
</dbReference>
<dbReference type="Proteomes" id="UP000572817">
    <property type="component" value="Unassembled WGS sequence"/>
</dbReference>
<dbReference type="InterPro" id="IPR016166">
    <property type="entry name" value="FAD-bd_PCMH"/>
</dbReference>
<dbReference type="Gene3D" id="3.30.465.10">
    <property type="match status" value="1"/>
</dbReference>
<dbReference type="Pfam" id="PF01565">
    <property type="entry name" value="FAD_binding_4"/>
    <property type="match status" value="1"/>
</dbReference>
<dbReference type="GO" id="GO:1903457">
    <property type="term" value="P:lactate catabolic process"/>
    <property type="evidence" value="ECO:0007669"/>
    <property type="project" value="TreeGrafter"/>
</dbReference>
<dbReference type="GO" id="GO:0071949">
    <property type="term" value="F:FAD binding"/>
    <property type="evidence" value="ECO:0007669"/>
    <property type="project" value="InterPro"/>
</dbReference>
<evidence type="ECO:0000256" key="2">
    <source>
        <dbReference type="ARBA" id="ARBA00022827"/>
    </source>
</evidence>
<dbReference type="PROSITE" id="PS51387">
    <property type="entry name" value="FAD_PCMH"/>
    <property type="match status" value="1"/>
</dbReference>
<dbReference type="InterPro" id="IPR016169">
    <property type="entry name" value="FAD-bd_PCMH_sub2"/>
</dbReference>
<sequence>MGAVKPLALPSDISPEKFAKFIDRAAGIPFSHDPYHVLEQDSFLASAVICPRSVPDLQAWVRLAAESSTPLWPTSIGRNVGYGGAAPRVRGSVVLNLGKHMNRILEVNVEGAYALVEPGVTFMDLHKYLVEHNLGDKLWVDMPGLGGGSVLGNTLERGVGFTPYGDHWMMHSGLEVVLPSGELLRTGMGALPEPQNGSAEDTARLDEQRGNKCWQLFPYGFGPYNDGLFSQSNLGIVTKLGMGVGRLKTTSLTKLPKGLKLGRWDLYGALYGPEPIREALCGVIKSAFSTIEGAKFFFPEDIKEPSHGWEEYRTHLAMMDQVAETCNWNDNVLMKFNELIKNAVDPKGILAPGKSGVWPPRYEKRQWKL</sequence>
<evidence type="ECO:0000313" key="4">
    <source>
        <dbReference type="EMBL" id="KAF4305492.1"/>
    </source>
</evidence>
<dbReference type="InterPro" id="IPR036318">
    <property type="entry name" value="FAD-bd_PCMH-like_sf"/>
</dbReference>
<gene>
    <name evidence="4" type="ORF">GTA08_BOTSDO06450</name>
</gene>
<keyword evidence="2" id="KW-0274">FAD</keyword>
<accession>A0A8H4IQL1</accession>
<evidence type="ECO:0000313" key="5">
    <source>
        <dbReference type="Proteomes" id="UP000572817"/>
    </source>
</evidence>
<name>A0A8H4IQL1_9PEZI</name>
<keyword evidence="5" id="KW-1185">Reference proteome</keyword>
<dbReference type="AlphaFoldDB" id="A0A8H4IQL1"/>
<keyword evidence="1" id="KW-0285">Flavoprotein</keyword>
<feature type="domain" description="FAD-binding PCMH-type" evidence="3">
    <location>
        <begin position="41"/>
        <end position="247"/>
    </location>
</feature>
<dbReference type="PANTHER" id="PTHR11748:SF114">
    <property type="entry name" value="ARYL-ALCOHOL OXIDASE VANILLYL-ALCOHOL OXIDASE (AFU_ORTHOLOGUE AFUA_3G09500)-RELATED"/>
    <property type="match status" value="1"/>
</dbReference>
<dbReference type="GO" id="GO:0008720">
    <property type="term" value="F:D-lactate dehydrogenase (NAD+) activity"/>
    <property type="evidence" value="ECO:0007669"/>
    <property type="project" value="TreeGrafter"/>
</dbReference>
<organism evidence="4 5">
    <name type="scientific">Botryosphaeria dothidea</name>
    <dbReference type="NCBI Taxonomy" id="55169"/>
    <lineage>
        <taxon>Eukaryota</taxon>
        <taxon>Fungi</taxon>
        <taxon>Dikarya</taxon>
        <taxon>Ascomycota</taxon>
        <taxon>Pezizomycotina</taxon>
        <taxon>Dothideomycetes</taxon>
        <taxon>Dothideomycetes incertae sedis</taxon>
        <taxon>Botryosphaeriales</taxon>
        <taxon>Botryosphaeriaceae</taxon>
        <taxon>Botryosphaeria</taxon>
    </lineage>
</organism>
<dbReference type="OrthoDB" id="5332616at2759"/>
<dbReference type="Gene3D" id="1.10.45.10">
    <property type="entry name" value="Vanillyl-alcohol Oxidase, Chain A, domain 4"/>
    <property type="match status" value="1"/>
</dbReference>
<dbReference type="EMBL" id="WWBZ02000040">
    <property type="protein sequence ID" value="KAF4305492.1"/>
    <property type="molecule type" value="Genomic_DNA"/>
</dbReference>
<dbReference type="SUPFAM" id="SSF56176">
    <property type="entry name" value="FAD-binding/transporter-associated domain-like"/>
    <property type="match status" value="1"/>
</dbReference>
<dbReference type="SUPFAM" id="SSF55103">
    <property type="entry name" value="FAD-linked oxidases, C-terminal domain"/>
    <property type="match status" value="1"/>
</dbReference>
<dbReference type="PANTHER" id="PTHR11748">
    <property type="entry name" value="D-LACTATE DEHYDROGENASE"/>
    <property type="match status" value="1"/>
</dbReference>
<proteinExistence type="predicted"/>
<protein>
    <submittedName>
        <fullName evidence="4">FAD-linked oxidase</fullName>
    </submittedName>
</protein>
<evidence type="ECO:0000259" key="3">
    <source>
        <dbReference type="PROSITE" id="PS51387"/>
    </source>
</evidence>
<dbReference type="InterPro" id="IPR016167">
    <property type="entry name" value="FAD-bd_PCMH_sub1"/>
</dbReference>
<comment type="caution">
    <text evidence="4">The sequence shown here is derived from an EMBL/GenBank/DDBJ whole genome shotgun (WGS) entry which is preliminary data.</text>
</comment>
<reference evidence="4" key="1">
    <citation type="submission" date="2020-04" db="EMBL/GenBank/DDBJ databases">
        <title>Genome Assembly and Annotation of Botryosphaeria dothidea sdau 11-99, a Latent Pathogen of Apple Fruit Ring Rot in China.</title>
        <authorList>
            <person name="Yu C."/>
            <person name="Diao Y."/>
            <person name="Lu Q."/>
            <person name="Zhao J."/>
            <person name="Cui S."/>
            <person name="Peng C."/>
            <person name="He B."/>
            <person name="Liu H."/>
        </authorList>
    </citation>
    <scope>NUCLEOTIDE SEQUENCE [LARGE SCALE GENOMIC DNA]</scope>
    <source>
        <strain evidence="4">Sdau11-99</strain>
    </source>
</reference>
<dbReference type="GO" id="GO:0004458">
    <property type="term" value="F:D-lactate dehydrogenase (cytochrome) activity"/>
    <property type="evidence" value="ECO:0007669"/>
    <property type="project" value="TreeGrafter"/>
</dbReference>
<dbReference type="GO" id="GO:0005739">
    <property type="term" value="C:mitochondrion"/>
    <property type="evidence" value="ECO:0007669"/>
    <property type="project" value="TreeGrafter"/>
</dbReference>
<dbReference type="InterPro" id="IPR016164">
    <property type="entry name" value="FAD-linked_Oxase-like_C"/>
</dbReference>
<dbReference type="InterPro" id="IPR006094">
    <property type="entry name" value="Oxid_FAD_bind_N"/>
</dbReference>